<protein>
    <submittedName>
        <fullName evidence="4">PadR family transcriptional regulator</fullName>
    </submittedName>
</protein>
<feature type="domain" description="Transcription regulator PadR C-terminal" evidence="3">
    <location>
        <begin position="90"/>
        <end position="161"/>
    </location>
</feature>
<evidence type="ECO:0000313" key="4">
    <source>
        <dbReference type="EMBL" id="MFB9473537.1"/>
    </source>
</evidence>
<sequence length="166" mass="18465">MSLRIALLGLLSAVGPASGYDLAKTFDQSLNHVWQAGHTQIYPELVKMTADGLVEVESEGARGRKIYRITPDGRRELGGWMEEHDAAMTVRSEVALQAFLLHLVDRDQAVAVLERIRARYVARLEKLESLRPGEFGHHAHTLGLAMARTGLQWADDTLADLRRPVT</sequence>
<dbReference type="Proteomes" id="UP001589568">
    <property type="component" value="Unassembled WGS sequence"/>
</dbReference>
<dbReference type="InterPro" id="IPR005149">
    <property type="entry name" value="Tscrpt_reg_PadR_N"/>
</dbReference>
<feature type="chain" id="PRO_5045179445" evidence="1">
    <location>
        <begin position="20"/>
        <end position="166"/>
    </location>
</feature>
<dbReference type="RefSeq" id="WP_345388896.1">
    <property type="nucleotide sequence ID" value="NZ_BAAAXS010000001.1"/>
</dbReference>
<evidence type="ECO:0000259" key="3">
    <source>
        <dbReference type="Pfam" id="PF10400"/>
    </source>
</evidence>
<dbReference type="Pfam" id="PF03551">
    <property type="entry name" value="PadR"/>
    <property type="match status" value="1"/>
</dbReference>
<keyword evidence="1" id="KW-0732">Signal</keyword>
<reference evidence="4 5" key="1">
    <citation type="submission" date="2024-09" db="EMBL/GenBank/DDBJ databases">
        <authorList>
            <person name="Sun Q."/>
            <person name="Mori K."/>
        </authorList>
    </citation>
    <scope>NUCLEOTIDE SEQUENCE [LARGE SCALE GENOMIC DNA]</scope>
    <source>
        <strain evidence="4 5">JCM 3324</strain>
    </source>
</reference>
<gene>
    <name evidence="4" type="ORF">ACFFR3_28925</name>
</gene>
<dbReference type="InterPro" id="IPR036388">
    <property type="entry name" value="WH-like_DNA-bd_sf"/>
</dbReference>
<proteinExistence type="predicted"/>
<evidence type="ECO:0000256" key="1">
    <source>
        <dbReference type="SAM" id="SignalP"/>
    </source>
</evidence>
<feature type="signal peptide" evidence="1">
    <location>
        <begin position="1"/>
        <end position="19"/>
    </location>
</feature>
<dbReference type="InterPro" id="IPR018309">
    <property type="entry name" value="Tscrpt_reg_PadR_C"/>
</dbReference>
<dbReference type="SUPFAM" id="SSF46785">
    <property type="entry name" value="Winged helix' DNA-binding domain"/>
    <property type="match status" value="1"/>
</dbReference>
<dbReference type="PANTHER" id="PTHR43252">
    <property type="entry name" value="TRANSCRIPTIONAL REGULATOR YQJI"/>
    <property type="match status" value="1"/>
</dbReference>
<dbReference type="InterPro" id="IPR036390">
    <property type="entry name" value="WH_DNA-bd_sf"/>
</dbReference>
<evidence type="ECO:0000313" key="5">
    <source>
        <dbReference type="Proteomes" id="UP001589568"/>
    </source>
</evidence>
<organism evidence="4 5">
    <name type="scientific">Nonomuraea salmonea</name>
    <dbReference type="NCBI Taxonomy" id="46181"/>
    <lineage>
        <taxon>Bacteria</taxon>
        <taxon>Bacillati</taxon>
        <taxon>Actinomycetota</taxon>
        <taxon>Actinomycetes</taxon>
        <taxon>Streptosporangiales</taxon>
        <taxon>Streptosporangiaceae</taxon>
        <taxon>Nonomuraea</taxon>
    </lineage>
</organism>
<name>A0ABV5NTI7_9ACTN</name>
<keyword evidence="5" id="KW-1185">Reference proteome</keyword>
<feature type="domain" description="Transcription regulator PadR N-terminal" evidence="2">
    <location>
        <begin position="7"/>
        <end position="77"/>
    </location>
</feature>
<evidence type="ECO:0000259" key="2">
    <source>
        <dbReference type="Pfam" id="PF03551"/>
    </source>
</evidence>
<dbReference type="Pfam" id="PF10400">
    <property type="entry name" value="Vir_act_alpha_C"/>
    <property type="match status" value="1"/>
</dbReference>
<comment type="caution">
    <text evidence="4">The sequence shown here is derived from an EMBL/GenBank/DDBJ whole genome shotgun (WGS) entry which is preliminary data.</text>
</comment>
<dbReference type="EMBL" id="JBHMCF010000034">
    <property type="protein sequence ID" value="MFB9473537.1"/>
    <property type="molecule type" value="Genomic_DNA"/>
</dbReference>
<dbReference type="Gene3D" id="1.10.10.10">
    <property type="entry name" value="Winged helix-like DNA-binding domain superfamily/Winged helix DNA-binding domain"/>
    <property type="match status" value="1"/>
</dbReference>
<accession>A0ABV5NTI7</accession>
<dbReference type="PANTHER" id="PTHR43252:SF2">
    <property type="entry name" value="TRANSCRIPTION REGULATOR, PADR-LIKE FAMILY"/>
    <property type="match status" value="1"/>
</dbReference>